<comment type="caution">
    <text evidence="2">The sequence shown here is derived from an EMBL/GenBank/DDBJ whole genome shotgun (WGS) entry which is preliminary data.</text>
</comment>
<proteinExistence type="predicted"/>
<protein>
    <recommendedName>
        <fullName evidence="4">Potential DNA-binding domain-containing protein</fullName>
    </recommendedName>
</protein>
<evidence type="ECO:0008006" key="4">
    <source>
        <dbReference type="Google" id="ProtNLM"/>
    </source>
</evidence>
<keyword evidence="3" id="KW-1185">Reference proteome</keyword>
<accession>A0ABR2K3L2</accession>
<dbReference type="EMBL" id="JAPFFF010000007">
    <property type="protein sequence ID" value="KAK8885679.1"/>
    <property type="molecule type" value="Genomic_DNA"/>
</dbReference>
<name>A0ABR2K3L2_9EUKA</name>
<reference evidence="2 3" key="1">
    <citation type="submission" date="2024-04" db="EMBL/GenBank/DDBJ databases">
        <title>Tritrichomonas musculus Genome.</title>
        <authorList>
            <person name="Alves-Ferreira E."/>
            <person name="Grigg M."/>
            <person name="Lorenzi H."/>
            <person name="Galac M."/>
        </authorList>
    </citation>
    <scope>NUCLEOTIDE SEQUENCE [LARGE SCALE GENOMIC DNA]</scope>
    <source>
        <strain evidence="2 3">EAF2021</strain>
    </source>
</reference>
<sequence>MDATHNFHSFLREKKIGGPSTTIPEEVGRFRNGVPNSNDLILIPDEESFPLKEQEQTVQLSDLEFRHLFAEAQLEAIHADSSSNANGTPDIVGPILEIPGEFDTVDDYIQFKRELATVFKKRSEAYEWPQPVGVCYDPLCMNSTAPGFKYCLYHISKDEKYESLGLIGKCQVKVDGHDCPIPCGIGESKCAFHRQNK</sequence>
<evidence type="ECO:0000256" key="1">
    <source>
        <dbReference type="SAM" id="MobiDB-lite"/>
    </source>
</evidence>
<evidence type="ECO:0000313" key="2">
    <source>
        <dbReference type="EMBL" id="KAK8885679.1"/>
    </source>
</evidence>
<evidence type="ECO:0000313" key="3">
    <source>
        <dbReference type="Proteomes" id="UP001470230"/>
    </source>
</evidence>
<gene>
    <name evidence="2" type="ORF">M9Y10_041131</name>
</gene>
<organism evidence="2 3">
    <name type="scientific">Tritrichomonas musculus</name>
    <dbReference type="NCBI Taxonomy" id="1915356"/>
    <lineage>
        <taxon>Eukaryota</taxon>
        <taxon>Metamonada</taxon>
        <taxon>Parabasalia</taxon>
        <taxon>Tritrichomonadida</taxon>
        <taxon>Tritrichomonadidae</taxon>
        <taxon>Tritrichomonas</taxon>
    </lineage>
</organism>
<dbReference type="Proteomes" id="UP001470230">
    <property type="component" value="Unassembled WGS sequence"/>
</dbReference>
<feature type="region of interest" description="Disordered" evidence="1">
    <location>
        <begin position="1"/>
        <end position="30"/>
    </location>
</feature>